<dbReference type="GO" id="GO:0030313">
    <property type="term" value="C:cell envelope"/>
    <property type="evidence" value="ECO:0007669"/>
    <property type="project" value="UniProtKB-SubCell"/>
</dbReference>
<feature type="signal peptide" evidence="4">
    <location>
        <begin position="1"/>
        <end position="22"/>
    </location>
</feature>
<reference evidence="6" key="1">
    <citation type="submission" date="2020-08" db="EMBL/GenBank/DDBJ databases">
        <title>Genomic Encyclopedia of Type Strains, Phase IV (KMG-IV): sequencing the most valuable type-strain genomes for metagenomic binning, comparative biology and taxonomic classification.</title>
        <authorList>
            <person name="Goeker M."/>
        </authorList>
    </citation>
    <scope>NUCLEOTIDE SEQUENCE [LARGE SCALE GENOMIC DNA]</scope>
    <source>
        <strain evidence="6">DSM 105040</strain>
    </source>
</reference>
<accession>A0A840CD33</accession>
<dbReference type="PANTHER" id="PTHR46847">
    <property type="entry name" value="D-ALLOSE-BINDING PERIPLASMIC PROTEIN-RELATED"/>
    <property type="match status" value="1"/>
</dbReference>
<evidence type="ECO:0000259" key="5">
    <source>
        <dbReference type="Pfam" id="PF13407"/>
    </source>
</evidence>
<evidence type="ECO:0000313" key="6">
    <source>
        <dbReference type="EMBL" id="MBB4023974.1"/>
    </source>
</evidence>
<evidence type="ECO:0000256" key="4">
    <source>
        <dbReference type="SAM" id="SignalP"/>
    </source>
</evidence>
<dbReference type="Pfam" id="PF13407">
    <property type="entry name" value="Peripla_BP_4"/>
    <property type="match status" value="1"/>
</dbReference>
<feature type="chain" id="PRO_5032846979" evidence="4">
    <location>
        <begin position="23"/>
        <end position="351"/>
    </location>
</feature>
<proteinExistence type="inferred from homology"/>
<dbReference type="AlphaFoldDB" id="A0A840CD33"/>
<dbReference type="CDD" id="cd06306">
    <property type="entry name" value="PBP1_TorT-like"/>
    <property type="match status" value="1"/>
</dbReference>
<feature type="domain" description="Periplasmic binding protein" evidence="5">
    <location>
        <begin position="56"/>
        <end position="311"/>
    </location>
</feature>
<evidence type="ECO:0000256" key="3">
    <source>
        <dbReference type="ARBA" id="ARBA00022729"/>
    </source>
</evidence>
<dbReference type="PANTHER" id="PTHR46847:SF1">
    <property type="entry name" value="D-ALLOSE-BINDING PERIPLASMIC PROTEIN-RELATED"/>
    <property type="match status" value="1"/>
</dbReference>
<dbReference type="RefSeq" id="WP_082386632.1">
    <property type="nucleotide sequence ID" value="NZ_JACIEQ010000016.1"/>
</dbReference>
<organism evidence="6 7">
    <name type="scientific">Actibacterium naphthalenivorans</name>
    <dbReference type="NCBI Taxonomy" id="1614693"/>
    <lineage>
        <taxon>Bacteria</taxon>
        <taxon>Pseudomonadati</taxon>
        <taxon>Pseudomonadota</taxon>
        <taxon>Alphaproteobacteria</taxon>
        <taxon>Rhodobacterales</taxon>
        <taxon>Roseobacteraceae</taxon>
        <taxon>Actibacterium</taxon>
    </lineage>
</organism>
<gene>
    <name evidence="6" type="ORF">GGR17_003814</name>
</gene>
<dbReference type="SUPFAM" id="SSF53822">
    <property type="entry name" value="Periplasmic binding protein-like I"/>
    <property type="match status" value="1"/>
</dbReference>
<dbReference type="InterPro" id="IPR025997">
    <property type="entry name" value="SBP_2_dom"/>
</dbReference>
<evidence type="ECO:0000313" key="7">
    <source>
        <dbReference type="Proteomes" id="UP000585681"/>
    </source>
</evidence>
<comment type="similarity">
    <text evidence="2">Belongs to the bacterial solute-binding protein 2 family.</text>
</comment>
<keyword evidence="3 4" id="KW-0732">Signal</keyword>
<evidence type="ECO:0000256" key="1">
    <source>
        <dbReference type="ARBA" id="ARBA00004196"/>
    </source>
</evidence>
<dbReference type="GO" id="GO:0030246">
    <property type="term" value="F:carbohydrate binding"/>
    <property type="evidence" value="ECO:0007669"/>
    <property type="project" value="UniProtKB-ARBA"/>
</dbReference>
<dbReference type="EMBL" id="JACIEQ010000016">
    <property type="protein sequence ID" value="MBB4023974.1"/>
    <property type="molecule type" value="Genomic_DNA"/>
</dbReference>
<protein>
    <submittedName>
        <fullName evidence="6">Protein TorT</fullName>
    </submittedName>
</protein>
<comment type="subcellular location">
    <subcellularLocation>
        <location evidence="1">Cell envelope</location>
    </subcellularLocation>
</comment>
<dbReference type="InterPro" id="IPR028082">
    <property type="entry name" value="Peripla_BP_I"/>
</dbReference>
<comment type="caution">
    <text evidence="6">The sequence shown here is derived from an EMBL/GenBank/DDBJ whole genome shotgun (WGS) entry which is preliminary data.</text>
</comment>
<evidence type="ECO:0000256" key="2">
    <source>
        <dbReference type="ARBA" id="ARBA00007639"/>
    </source>
</evidence>
<sequence>MKLLSVFVATATAVLSTSSLVAAESWGPFPVKVQREGVETASEFQPLESATQPWKICVLVPHVKDSYWLAADYGLIEEARRLGIDLTLYEAGGYGNLPRQVNQFDNCLSSKVDAILVAPISEAGLSGSFEKARAAGIPTIAFINPVSEAPVAGKVFTRMRTKGVEAGNFLVEVAAANGSEYKVVGFPGAQGSGWAEAAVEGFQEGIQGSNITLLDVKFGDTGVAEQLSLVEDALQTYPEMNLIWGTAPTIEAAIGVVDEIGRDDVSIMAEYGTREMLRLLQQEQIMGLVSDYTVVQARMAVDLAVMAIEGNMPAANAFDVEPALITDPDVSTDDILLHFAPANWRPVFSSK</sequence>
<keyword evidence="7" id="KW-1185">Reference proteome</keyword>
<dbReference type="NCBIfam" id="NF008185">
    <property type="entry name" value="PRK10936.1"/>
    <property type="match status" value="1"/>
</dbReference>
<name>A0A840CD33_9RHOB</name>
<dbReference type="Proteomes" id="UP000585681">
    <property type="component" value="Unassembled WGS sequence"/>
</dbReference>
<dbReference type="Gene3D" id="3.40.50.2300">
    <property type="match status" value="2"/>
</dbReference>